<accession>A0AAD5AIM1</accession>
<dbReference type="Proteomes" id="UP001205998">
    <property type="component" value="Unassembled WGS sequence"/>
</dbReference>
<keyword evidence="13" id="KW-1185">Reference proteome</keyword>
<comment type="caution">
    <text evidence="12">The sequence shown here is derived from an EMBL/GenBank/DDBJ whole genome shotgun (WGS) entry which is preliminary data.</text>
</comment>
<dbReference type="FunFam" id="1.20.58.60:FF:000011">
    <property type="entry name" value="Spectrin beta chain"/>
    <property type="match status" value="1"/>
</dbReference>
<comment type="subcellular location">
    <subcellularLocation>
        <location evidence="1">Cytoplasm</location>
        <location evidence="1">Cytoskeleton</location>
    </subcellularLocation>
</comment>
<organism evidence="12 13">
    <name type="scientific">Silurus asotus</name>
    <name type="common">Amur catfish</name>
    <name type="synonym">Parasilurus asotus</name>
    <dbReference type="NCBI Taxonomy" id="30991"/>
    <lineage>
        <taxon>Eukaryota</taxon>
        <taxon>Metazoa</taxon>
        <taxon>Chordata</taxon>
        <taxon>Craniata</taxon>
        <taxon>Vertebrata</taxon>
        <taxon>Euteleostomi</taxon>
        <taxon>Actinopterygii</taxon>
        <taxon>Neopterygii</taxon>
        <taxon>Teleostei</taxon>
        <taxon>Ostariophysi</taxon>
        <taxon>Siluriformes</taxon>
        <taxon>Siluridae</taxon>
        <taxon>Silurus</taxon>
    </lineage>
</organism>
<dbReference type="GO" id="GO:0016020">
    <property type="term" value="C:membrane"/>
    <property type="evidence" value="ECO:0007669"/>
    <property type="project" value="UniProtKB-ARBA"/>
</dbReference>
<keyword evidence="5" id="KW-0677">Repeat</keyword>
<feature type="coiled-coil region" evidence="8">
    <location>
        <begin position="3203"/>
        <end position="3296"/>
    </location>
</feature>
<protein>
    <submittedName>
        <fullName evidence="12">Spectrin beta chain, non-erythrocytic 5 isoform X2</fullName>
    </submittedName>
</protein>
<keyword evidence="3" id="KW-0117">Actin capping</keyword>
<evidence type="ECO:0000256" key="9">
    <source>
        <dbReference type="SAM" id="MobiDB-lite"/>
    </source>
</evidence>
<proteinExistence type="inferred from homology"/>
<feature type="region of interest" description="Disordered" evidence="9">
    <location>
        <begin position="3491"/>
        <end position="3526"/>
    </location>
</feature>
<feature type="coiled-coil region" evidence="8">
    <location>
        <begin position="260"/>
        <end position="287"/>
    </location>
</feature>
<feature type="domain" description="Calponin-homology (CH)" evidence="11">
    <location>
        <begin position="147"/>
        <end position="252"/>
    </location>
</feature>
<dbReference type="CDD" id="cd21247">
    <property type="entry name" value="CH_SPTBN5_rpt1"/>
    <property type="match status" value="1"/>
</dbReference>
<evidence type="ECO:0000256" key="4">
    <source>
        <dbReference type="ARBA" id="ARBA00022490"/>
    </source>
</evidence>
<evidence type="ECO:0000256" key="2">
    <source>
        <dbReference type="ARBA" id="ARBA00006826"/>
    </source>
</evidence>
<feature type="region of interest" description="Disordered" evidence="9">
    <location>
        <begin position="3761"/>
        <end position="3829"/>
    </location>
</feature>
<feature type="coiled-coil region" evidence="8">
    <location>
        <begin position="935"/>
        <end position="962"/>
    </location>
</feature>
<dbReference type="Pfam" id="PF00435">
    <property type="entry name" value="Spectrin"/>
    <property type="match status" value="27"/>
</dbReference>
<gene>
    <name evidence="12" type="ORF">C0J50_24000</name>
</gene>
<dbReference type="GO" id="GO:0003779">
    <property type="term" value="F:actin binding"/>
    <property type="evidence" value="ECO:0007669"/>
    <property type="project" value="UniProtKB-KW"/>
</dbReference>
<evidence type="ECO:0000259" key="11">
    <source>
        <dbReference type="PROSITE" id="PS50021"/>
    </source>
</evidence>
<reference evidence="12" key="1">
    <citation type="submission" date="2018-07" db="EMBL/GenBank/DDBJ databases">
        <title>Comparative genomics of catfishes provides insights into carnivory and benthic adaptation.</title>
        <authorList>
            <person name="Zhang Y."/>
            <person name="Wang D."/>
            <person name="Peng Z."/>
            <person name="Zheng S."/>
            <person name="Shao F."/>
            <person name="Tao W."/>
        </authorList>
    </citation>
    <scope>NUCLEOTIDE SEQUENCE</scope>
    <source>
        <strain evidence="12">Chongqing</strain>
    </source>
</reference>
<dbReference type="SUPFAM" id="SSF46966">
    <property type="entry name" value="Spectrin repeat"/>
    <property type="match status" value="26"/>
</dbReference>
<dbReference type="SMART" id="SM00150">
    <property type="entry name" value="SPEC"/>
    <property type="match status" value="29"/>
</dbReference>
<feature type="coiled-coil region" evidence="8">
    <location>
        <begin position="3097"/>
        <end position="3156"/>
    </location>
</feature>
<evidence type="ECO:0000256" key="5">
    <source>
        <dbReference type="ARBA" id="ARBA00022737"/>
    </source>
</evidence>
<dbReference type="PROSITE" id="PS50021">
    <property type="entry name" value="CH"/>
    <property type="match status" value="2"/>
</dbReference>
<dbReference type="GO" id="GO:0005737">
    <property type="term" value="C:cytoplasm"/>
    <property type="evidence" value="ECO:0007669"/>
    <property type="project" value="UniProtKB-ARBA"/>
</dbReference>
<dbReference type="SMART" id="SM00033">
    <property type="entry name" value="CH"/>
    <property type="match status" value="2"/>
</dbReference>
<evidence type="ECO:0000256" key="1">
    <source>
        <dbReference type="ARBA" id="ARBA00004245"/>
    </source>
</evidence>
<dbReference type="FunFam" id="1.10.418.10:FF:000089">
    <property type="entry name" value="Spectrin beta chain"/>
    <property type="match status" value="1"/>
</dbReference>
<dbReference type="GO" id="GO:0051693">
    <property type="term" value="P:actin filament capping"/>
    <property type="evidence" value="ECO:0007669"/>
    <property type="project" value="UniProtKB-KW"/>
</dbReference>
<comment type="similarity">
    <text evidence="2">Belongs to the spectrin family.</text>
</comment>
<dbReference type="Gene3D" id="2.30.29.30">
    <property type="entry name" value="Pleckstrin-homology domain (PH domain)/Phosphotyrosine-binding domain (PTB)"/>
    <property type="match status" value="1"/>
</dbReference>
<feature type="compositionally biased region" description="Basic and acidic residues" evidence="9">
    <location>
        <begin position="3807"/>
        <end position="3822"/>
    </location>
</feature>
<dbReference type="PROSITE" id="PS50003">
    <property type="entry name" value="PH_DOMAIN"/>
    <property type="match status" value="1"/>
</dbReference>
<feature type="domain" description="Calponin-homology (CH)" evidence="11">
    <location>
        <begin position="24"/>
        <end position="129"/>
    </location>
</feature>
<dbReference type="FunFam" id="1.20.58.60:FF:000191">
    <property type="entry name" value="Spectrin, beta, non-erythrocytic 5"/>
    <property type="match status" value="1"/>
</dbReference>
<sequence>MSESADVDEYEHGRIRELQQQRMAVQKKTYTKWMNSVFSKNGEKFVLNDVYTELNTGVHLVRLLELISREKLPTPSRRTLRVHCLENNSIAINFLKTKIRVDLIGPENIVDGDRTLILGLIWIIILRFQIGAINLDEDSVDASLARRSAKEALLIWCQRKTAAYKNVNVQDFSSSWRDGLAFNALIHAHRPDLFHYNQLHSDEARRNLGHAFSLAESEFGIMQLLDVEDIVVLHPDEKSIMTYVSLYYHYFSKMKQGKTIQKRIAKIVELLKEMEDMKREYENMVSDLLQWIKTKIVMLDDRSFPNSIPGMKQLVAAFKTFRTVEKPPKYQERGAIEAHLFNMRTKLMANNQRAYVPPEGKTLGDIERTWTLLERAEYERERYLQNVLFRLEQLEQLAQKFGRKATLRENYLEDTLQLVQNDDLKQQKTLEEAQVAAQKLEALCTDVLAREPRFQALGEMAAIIERENYHSKEQVIFRQMNISKKWKALLQHLQQKRDSVGDIVDTLAVLKDTELISLDLIELQVQAASSDLGKQLPEVEDLLQKQELLDTKIFSLGESLSAISSSALRGTPRDDSQVQRRVKELKCQYDSLLALSRNRRRALEGQLKLFEFFHDCEEVEAWIYEKWLLVQAASLGRDLTQIEQAILNHKTLEAEVQSEESLCFKLVSRGQELCRGRHPNERDIQKWIRTLQKQWQQLRDQVSNRKNRLHAANIIKQYFADAAEANSWLSDRKPLLTDEDYGNNEMSTIGLLQRHHRLEKEIGAYASEMKRLSEQAQSAVQLAPLTYKKKILNETSRFHRFNNACEEFESWMKDKENILNTFSSSSENTEAVQAKYENFLTELASGKGQLDNITKLGEELVEKQHSKKREIQSRQAQVKQRWDHIQVLKDEMAQELLSSADIKSFLHTCEDTKSQLLEKLVQLDMPGVGSSASALQAEKKKQAQAEREIEALERKIEYLKSVAKTKRDCSLAESAAIMEEVHALEKLLLQVKRQAAKRQSTIEEAQHLQLFQKESRDLLLWSEAAEKCLLEEENSLDVSSALALLNENQELKLEIEQQRARLKSMEKLAKYVEASSENKVSKDIQQTLAQLNHEWSRLDKLWSSRNKRLEQALQLQKWNKDADRIDATIAGHEARLKVKDLGDSVDGVHSLLGHQEELECLLVALDQNISLFRDRSQELIDESHFASKQIQQRSWAIEERNMKLKDSWKQRNLELLVSKKYQEFCRDAEELLIWMEEKFTIAEDESYRDPTNILHKLKRHEAAEKEMQANQVRLDRLNEDSKIKIEEIQRMLQHAPKGHDLRSSRMLLKEHKQVEQEAQDLANKMNSIVTHAKHLATNHFDSQRILDETDMYLKLFKSLGKPLNQRRNQLEEDVALYSFYHDVDLELSWIAEHDPIADTISYIKSLVGAINLLQKHKELQAEVAGHRQYLKRILDRGRAMGNQEVHQRCKHLSAAWDELEDACEKRSFHLNKAIKREQILLDCAELEVSLFETSALVSTDYGKNELATMSLVKQHQIVEGQIEVLSAQVDELKSSVDQAVQAWGLEEVKKPYNHIRSQLTELQHSAAVRGQRLQDALHLNEFKRESSELEEWILQERLIASSDNYGSDYEHVLHLQRRFEIFLKQLDVGWERMRSCQELAHRLIKNNHPERTFIQETHGLLRESWEELQNLAKSHTKELCKSEECYRVCKDLSDALGLIEDRYKCIPDDIAKDLKGVELQLRKHESLVNELVGNEQQMQVLLDTADSILEQCSSELRSKIQEEQQEVVESWEKLRMYMEQREQDLRLAKQQHIFLKTVQDYSLWCAQVLSGIKAEESVRDVATCDLQLLQHQQLWAEIVAHEETYAQAVAMGQRLLEQDIPIPHEVKDKLRALQGERERLLANWESKKKWLENTHQEQMFYRDIKHMEKITNSQEVQLRNSDLGSTVDETESLIKRHEAFEKLLSTQEAKMAALQESAEHLSRGGVMGKKGNYKYTLNSLRIRRERIKDLSIKRRKELELSMLLCMFTRDASEAEEWISEHMQKIQEDSKMDLSNFQAKMKLLQKHQVFEAEILAHGIIIDSVQQTGEELVFLHHPKSKQVKNSIYTLIAHWEALKEAISARGKVLEDHRDFLEFLQKVEQVEVWIRQKEVMINVGDLGEDYEHCQQLQKKLSEFRSSSPGDVTVDDAHIKTINNLADRLERQNCDELFTVKKRRQQLNERWSHFHGNLSSYKRKLNEAVEVHSLIRDLEEVRERASEKMLLLQGHGYGEDVESVENLIRRHEEMEREVRVIQERSTVLEKETKYKLRTHPDLSDKLSKKQQEINSTLMKLDMEMKLRKEHLQESHQLQLFKANQRLLLDWTLKQTAEMGKKGLPKSKAEAESLIVEHKDWKAEMDARCERIDSVKNFGQNLLKSSHSEKVEVKKALSNLADAKVRLIQAWEERMTTLNQALELQVFLGNFEQSESLLSNREAFLANEDAGSSLSEVEALQRKHVLFENSLEAQLQQVEEVERYAQQLTQRKHYDSDNIIRRSKAIQLRKERLLEMSKVRQIALKESFLLQKFLEDSYEMCSWLNEKKSVAQDESWKEPINLQAKILKHQSFEAEILANRSCIEALRKEGEKMLDAGHPAKDKIKSRIMDLSEGWEQLLIKCKEKKSRLQEAYQALQFLRSLEDVEEWLDSVEAELSQTDCGTDLASVNRLLKALHGLEEVVNGHLEKVQNLVCAAKDLSSQGNFQAREIQQQVWHMANRYNGLAEPLQAYRDTLESWQILFQFYRDIDDEILWIQDKLLGMASKEFGTSLESTQAMVKKYHVIMQEIAGRTPLVQAVLEAGQNLIRGRHFASEEINARMAELKGLFDTLTTETENKGHQLEEAMKIQTFLSEVSDIELWMEELKPILESRDYGKSEEATEALLRKLDGVDLELVNNHWKINSLKDTGAEMERCGHPSSPLVTKSVTNMEKQYETLLQLSSDYRTALEDQYNLYVFERETRDLKSWLISRKTLAECDDFGQDLEDVENLQKKFENFTGEVNTLGHNKLTAVQKLKKQVKSSETEQKEKALLNLWEELQMAMKTREENLQSAHEVHQFDHDLDELKSWISEKEIMLDSENREIDLFSVQAFIRQHEGLERDLAVIEEDLQRKKEEGRALARRCPQLRESLSERMQEVEENWDSLLEKAAKCKHRLQQVVAVQRYLNDWRELIAWLRESLSLVAGEELRGEVKDLAQLIKRHEEYHTQIERQLDKSEMVKIKGRQLIHEGNLMSEELEDRLAELQDLEALVLQGWAERRDLYKQELELQQLQTELEQAEHWLNTYENVLTAQDYGDSVSDVLELMKKQEDLETMIQAQSDRFNTLHNRKTQKEQQLAENYGEDRGSKKKSFRVTSLKRNHSDHPASVSQPSVAKHILRRNSSGRLDSNTLISATLRRNSSGRGDNYSTVPGVASGVRTISSSSDIITFNTPSAKPFLDSSQTQNISHSSLAYRSHLVPSTNSDQIYRSENEVSTRRYINLSQKSFSLDTPGEARSSPNEVTDEHSEPIFHESNEEIEEPPKSILLESNREIEQPLESILLKSTEKIEEPPTSIPFNTPVTSSGKLEAINMPLPVSDLPTSFHTLEPLSPPPSLTPSQITLRKSAEEAKDLTEKPLGQSTLAYKAKAGLSKMEGPLDIKVKQGGFKGVDHWETVYALLEEEMLNLFNDQNAAGENCTRWPPITVAGAICKDNPYYRRKNYTFKLILGDGSHYLFAAPSQEEQKKWLEELQNCTGQRCSLEDNGINTEEKEITEKQQVSKLLDEPHTEVSKIEQEENSRESFDKEREPPPKPPHTYYNKHRYPDGGEAKDSREIKNRYKTFGI</sequence>
<keyword evidence="4" id="KW-0963">Cytoplasm</keyword>
<dbReference type="SUPFAM" id="SSF50729">
    <property type="entry name" value="PH domain-like"/>
    <property type="match status" value="1"/>
</dbReference>
<dbReference type="EMBL" id="MU551728">
    <property type="protein sequence ID" value="KAI5616449.1"/>
    <property type="molecule type" value="Genomic_DNA"/>
</dbReference>
<dbReference type="InterPro" id="IPR001849">
    <property type="entry name" value="PH_domain"/>
</dbReference>
<dbReference type="InterPro" id="IPR001589">
    <property type="entry name" value="Actinin_actin-bd_CS"/>
</dbReference>
<dbReference type="Gene3D" id="1.10.418.10">
    <property type="entry name" value="Calponin-like domain"/>
    <property type="match status" value="2"/>
</dbReference>
<dbReference type="InterPro" id="IPR018159">
    <property type="entry name" value="Spectrin/alpha-actinin"/>
</dbReference>
<evidence type="ECO:0000313" key="13">
    <source>
        <dbReference type="Proteomes" id="UP001205998"/>
    </source>
</evidence>
<dbReference type="InterPro" id="IPR002017">
    <property type="entry name" value="Spectrin_repeat"/>
</dbReference>
<dbReference type="FunFam" id="1.10.418.10:FF:000001">
    <property type="entry name" value="Actinin alpha 1"/>
    <property type="match status" value="1"/>
</dbReference>
<feature type="compositionally biased region" description="Basic residues" evidence="9">
    <location>
        <begin position="3354"/>
        <end position="3368"/>
    </location>
</feature>
<dbReference type="CDD" id="cd00176">
    <property type="entry name" value="SPEC"/>
    <property type="match status" value="16"/>
</dbReference>
<evidence type="ECO:0000256" key="3">
    <source>
        <dbReference type="ARBA" id="ARBA00022467"/>
    </source>
</evidence>
<feature type="domain" description="PH" evidence="10">
    <location>
        <begin position="3636"/>
        <end position="3741"/>
    </location>
</feature>
<evidence type="ECO:0000256" key="6">
    <source>
        <dbReference type="ARBA" id="ARBA00023203"/>
    </source>
</evidence>
<keyword evidence="6" id="KW-0009">Actin-binding</keyword>
<evidence type="ECO:0000313" key="12">
    <source>
        <dbReference type="EMBL" id="KAI5616449.1"/>
    </source>
</evidence>
<dbReference type="InterPro" id="IPR011993">
    <property type="entry name" value="PH-like_dom_sf"/>
</dbReference>
<dbReference type="FunFam" id="1.20.58.60:FF:000172">
    <property type="entry name" value="Spectrin beta chain"/>
    <property type="match status" value="1"/>
</dbReference>
<feature type="compositionally biased region" description="Basic and acidic residues" evidence="9">
    <location>
        <begin position="3767"/>
        <end position="3795"/>
    </location>
</feature>
<dbReference type="PANTHER" id="PTHR11915">
    <property type="entry name" value="SPECTRIN/FILAMIN RELATED CYTOSKELETAL PROTEIN"/>
    <property type="match status" value="1"/>
</dbReference>
<feature type="region of interest" description="Disordered" evidence="9">
    <location>
        <begin position="3332"/>
        <end position="3380"/>
    </location>
</feature>
<dbReference type="Gene3D" id="1.20.58.60">
    <property type="match status" value="23"/>
</dbReference>
<evidence type="ECO:0000259" key="10">
    <source>
        <dbReference type="PROSITE" id="PS50003"/>
    </source>
</evidence>
<dbReference type="SMART" id="SM00233">
    <property type="entry name" value="PH"/>
    <property type="match status" value="1"/>
</dbReference>
<dbReference type="Pfam" id="PF00169">
    <property type="entry name" value="PH"/>
    <property type="match status" value="1"/>
</dbReference>
<dbReference type="FunFam" id="1.20.58.60:FF:000007">
    <property type="entry name" value="Spectrin alpha chain non-erythrocytic 1"/>
    <property type="match status" value="1"/>
</dbReference>
<evidence type="ECO:0000256" key="7">
    <source>
        <dbReference type="ARBA" id="ARBA00023212"/>
    </source>
</evidence>
<dbReference type="InterPro" id="IPR036872">
    <property type="entry name" value="CH_dom_sf"/>
</dbReference>
<dbReference type="GO" id="GO:0005856">
    <property type="term" value="C:cytoskeleton"/>
    <property type="evidence" value="ECO:0007669"/>
    <property type="project" value="UniProtKB-SubCell"/>
</dbReference>
<dbReference type="Pfam" id="PF00307">
    <property type="entry name" value="CH"/>
    <property type="match status" value="2"/>
</dbReference>
<name>A0AAD5AIM1_SILAS</name>
<dbReference type="InterPro" id="IPR001715">
    <property type="entry name" value="CH_dom"/>
</dbReference>
<dbReference type="PROSITE" id="PS00020">
    <property type="entry name" value="ACTININ_2"/>
    <property type="match status" value="1"/>
</dbReference>
<feature type="compositionally biased region" description="Basic and acidic residues" evidence="9">
    <location>
        <begin position="3509"/>
        <end position="3521"/>
    </location>
</feature>
<keyword evidence="8" id="KW-0175">Coiled coil</keyword>
<feature type="coiled-coil region" evidence="8">
    <location>
        <begin position="2255"/>
        <end position="2282"/>
    </location>
</feature>
<keyword evidence="7" id="KW-0206">Cytoskeleton</keyword>
<feature type="coiled-coil region" evidence="8">
    <location>
        <begin position="421"/>
        <end position="450"/>
    </location>
</feature>
<dbReference type="PROSITE" id="PS00019">
    <property type="entry name" value="ACTININ_1"/>
    <property type="match status" value="1"/>
</dbReference>
<feature type="coiled-coil region" evidence="8">
    <location>
        <begin position="1041"/>
        <end position="1068"/>
    </location>
</feature>
<dbReference type="SUPFAM" id="SSF47576">
    <property type="entry name" value="Calponin-homology domain, CH-domain"/>
    <property type="match status" value="1"/>
</dbReference>
<evidence type="ECO:0000256" key="8">
    <source>
        <dbReference type="SAM" id="Coils"/>
    </source>
</evidence>